<dbReference type="Gene3D" id="3.90.79.10">
    <property type="entry name" value="Nucleoside Triphosphate Pyrophosphohydrolase"/>
    <property type="match status" value="1"/>
</dbReference>
<evidence type="ECO:0000259" key="1">
    <source>
        <dbReference type="PROSITE" id="PS51462"/>
    </source>
</evidence>
<dbReference type="PROSITE" id="PS51462">
    <property type="entry name" value="NUDIX"/>
    <property type="match status" value="1"/>
</dbReference>
<name>A0A1F5I1T8_9BACT</name>
<feature type="domain" description="Nudix hydrolase" evidence="1">
    <location>
        <begin position="88"/>
        <end position="241"/>
    </location>
</feature>
<protein>
    <recommendedName>
        <fullName evidence="1">Nudix hydrolase domain-containing protein</fullName>
    </recommendedName>
</protein>
<dbReference type="STRING" id="1797729.A3A60_04695"/>
<dbReference type="InterPro" id="IPR015797">
    <property type="entry name" value="NUDIX_hydrolase-like_dom_sf"/>
</dbReference>
<evidence type="ECO:0000313" key="3">
    <source>
        <dbReference type="Proteomes" id="UP000179227"/>
    </source>
</evidence>
<dbReference type="AlphaFoldDB" id="A0A1F5I1T8"/>
<evidence type="ECO:0000313" key="2">
    <source>
        <dbReference type="EMBL" id="OGE10310.1"/>
    </source>
</evidence>
<dbReference type="SUPFAM" id="SSF55811">
    <property type="entry name" value="Nudix"/>
    <property type="match status" value="1"/>
</dbReference>
<sequence>MPIFETERDLDQPLSPRLLTYTAVRTKDPQFIERRKSEGSGWTLAIQRLDGSSEEFVGVDWVFKSKWGRLRPVIQTDTSGNPTYDTFRIDEAAGVIAVVWGLDEWGKVRVGVISQERQVADNPFGNDQEAPVFEQTPMGLAEKIGDRPETPEETAVREAREESGITVVKSVSRPKFPKQNAGAAYFGSWDEIVFVRVDLEAINQIKFVSDEIIYKVEFIKLQQLFKDIREGISDRGIARDAVSNSAYFIWLSNLGELYKQAKMEDGLA</sequence>
<dbReference type="EMBL" id="MFBS01000011">
    <property type="protein sequence ID" value="OGE10310.1"/>
    <property type="molecule type" value="Genomic_DNA"/>
</dbReference>
<gene>
    <name evidence="2" type="ORF">A3A60_04695</name>
</gene>
<dbReference type="Proteomes" id="UP000179227">
    <property type="component" value="Unassembled WGS sequence"/>
</dbReference>
<organism evidence="2 3">
    <name type="scientific">Candidatus Curtissbacteria bacterium RIFCSPLOWO2_01_FULL_42_26</name>
    <dbReference type="NCBI Taxonomy" id="1797729"/>
    <lineage>
        <taxon>Bacteria</taxon>
        <taxon>Candidatus Curtissiibacteriota</taxon>
    </lineage>
</organism>
<comment type="caution">
    <text evidence="2">The sequence shown here is derived from an EMBL/GenBank/DDBJ whole genome shotgun (WGS) entry which is preliminary data.</text>
</comment>
<accession>A0A1F5I1T8</accession>
<dbReference type="InterPro" id="IPR000086">
    <property type="entry name" value="NUDIX_hydrolase_dom"/>
</dbReference>
<dbReference type="CDD" id="cd02883">
    <property type="entry name" value="NUDIX_Hydrolase"/>
    <property type="match status" value="1"/>
</dbReference>
<proteinExistence type="predicted"/>
<dbReference type="Pfam" id="PF00293">
    <property type="entry name" value="NUDIX"/>
    <property type="match status" value="1"/>
</dbReference>
<reference evidence="2 3" key="1">
    <citation type="journal article" date="2016" name="Nat. Commun.">
        <title>Thousands of microbial genomes shed light on interconnected biogeochemical processes in an aquifer system.</title>
        <authorList>
            <person name="Anantharaman K."/>
            <person name="Brown C.T."/>
            <person name="Hug L.A."/>
            <person name="Sharon I."/>
            <person name="Castelle C.J."/>
            <person name="Probst A.J."/>
            <person name="Thomas B.C."/>
            <person name="Singh A."/>
            <person name="Wilkins M.J."/>
            <person name="Karaoz U."/>
            <person name="Brodie E.L."/>
            <person name="Williams K.H."/>
            <person name="Hubbard S.S."/>
            <person name="Banfield J.F."/>
        </authorList>
    </citation>
    <scope>NUCLEOTIDE SEQUENCE [LARGE SCALE GENOMIC DNA]</scope>
</reference>